<comment type="subcellular location">
    <subcellularLocation>
        <location evidence="1">Nucleus</location>
    </subcellularLocation>
</comment>
<proteinExistence type="predicted"/>
<evidence type="ECO:0000256" key="1">
    <source>
        <dbReference type="ARBA" id="ARBA00004123"/>
    </source>
</evidence>
<dbReference type="SUPFAM" id="SSF47113">
    <property type="entry name" value="Histone-fold"/>
    <property type="match status" value="1"/>
</dbReference>
<dbReference type="GO" id="GO:0000976">
    <property type="term" value="F:transcription cis-regulatory region binding"/>
    <property type="evidence" value="ECO:0007669"/>
    <property type="project" value="TreeGrafter"/>
</dbReference>
<feature type="region of interest" description="Disordered" evidence="3">
    <location>
        <begin position="36"/>
        <end position="72"/>
    </location>
</feature>
<evidence type="ECO:0000256" key="3">
    <source>
        <dbReference type="SAM" id="MobiDB-lite"/>
    </source>
</evidence>
<organism evidence="5 6">
    <name type="scientific">Apostasia shenzhenica</name>
    <dbReference type="NCBI Taxonomy" id="1088818"/>
    <lineage>
        <taxon>Eukaryota</taxon>
        <taxon>Viridiplantae</taxon>
        <taxon>Streptophyta</taxon>
        <taxon>Embryophyta</taxon>
        <taxon>Tracheophyta</taxon>
        <taxon>Spermatophyta</taxon>
        <taxon>Magnoliopsida</taxon>
        <taxon>Liliopsida</taxon>
        <taxon>Asparagales</taxon>
        <taxon>Orchidaceae</taxon>
        <taxon>Apostasioideae</taxon>
        <taxon>Apostasia</taxon>
    </lineage>
</organism>
<dbReference type="InterPro" id="IPR003958">
    <property type="entry name" value="CBFA_NFYB_domain"/>
</dbReference>
<accession>A0A2H9ZZ01</accession>
<dbReference type="GO" id="GO:0005634">
    <property type="term" value="C:nucleus"/>
    <property type="evidence" value="ECO:0007669"/>
    <property type="project" value="UniProtKB-SubCell"/>
</dbReference>
<dbReference type="PANTHER" id="PTHR10252:SF93">
    <property type="entry name" value="DNA POLYMERASE II SUBUNIT B3-1"/>
    <property type="match status" value="1"/>
</dbReference>
<protein>
    <recommendedName>
        <fullName evidence="4">Transcription factor CBF/NF-Y/archaeal histone domain-containing protein</fullName>
    </recommendedName>
</protein>
<feature type="region of interest" description="Disordered" evidence="3">
    <location>
        <begin position="1"/>
        <end position="20"/>
    </location>
</feature>
<dbReference type="OrthoDB" id="636685at2759"/>
<feature type="compositionally biased region" description="Basic and acidic residues" evidence="3">
    <location>
        <begin position="36"/>
        <end position="50"/>
    </location>
</feature>
<gene>
    <name evidence="5" type="ORF">AXF42_Ash017405</name>
</gene>
<keyword evidence="2" id="KW-0539">Nucleus</keyword>
<evidence type="ECO:0000313" key="6">
    <source>
        <dbReference type="Proteomes" id="UP000236161"/>
    </source>
</evidence>
<dbReference type="EMBL" id="KZ452313">
    <property type="protein sequence ID" value="PKA48506.1"/>
    <property type="molecule type" value="Genomic_DNA"/>
</dbReference>
<feature type="compositionally biased region" description="Low complexity" evidence="3">
    <location>
        <begin position="1"/>
        <end position="16"/>
    </location>
</feature>
<dbReference type="Proteomes" id="UP000236161">
    <property type="component" value="Unassembled WGS sequence"/>
</dbReference>
<dbReference type="InterPro" id="IPR009072">
    <property type="entry name" value="Histone-fold"/>
</dbReference>
<evidence type="ECO:0000313" key="5">
    <source>
        <dbReference type="EMBL" id="PKA48506.1"/>
    </source>
</evidence>
<dbReference type="Gene3D" id="1.10.20.10">
    <property type="entry name" value="Histone, subunit A"/>
    <property type="match status" value="1"/>
</dbReference>
<dbReference type="Pfam" id="PF00808">
    <property type="entry name" value="CBFD_NFYB_HMF"/>
    <property type="match status" value="1"/>
</dbReference>
<evidence type="ECO:0000259" key="4">
    <source>
        <dbReference type="Pfam" id="PF00808"/>
    </source>
</evidence>
<name>A0A2H9ZZ01_9ASPA</name>
<dbReference type="AlphaFoldDB" id="A0A2H9ZZ01"/>
<evidence type="ECO:0000256" key="2">
    <source>
        <dbReference type="ARBA" id="ARBA00023242"/>
    </source>
</evidence>
<dbReference type="STRING" id="1088818.A0A2H9ZZ01"/>
<reference evidence="5 6" key="1">
    <citation type="journal article" date="2017" name="Nature">
        <title>The Apostasia genome and the evolution of orchids.</title>
        <authorList>
            <person name="Zhang G.Q."/>
            <person name="Liu K.W."/>
            <person name="Li Z."/>
            <person name="Lohaus R."/>
            <person name="Hsiao Y.Y."/>
            <person name="Niu S.C."/>
            <person name="Wang J.Y."/>
            <person name="Lin Y.C."/>
            <person name="Xu Q."/>
            <person name="Chen L.J."/>
            <person name="Yoshida K."/>
            <person name="Fujiwara S."/>
            <person name="Wang Z.W."/>
            <person name="Zhang Y.Q."/>
            <person name="Mitsuda N."/>
            <person name="Wang M."/>
            <person name="Liu G.H."/>
            <person name="Pecoraro L."/>
            <person name="Huang H.X."/>
            <person name="Xiao X.J."/>
            <person name="Lin M."/>
            <person name="Wu X.Y."/>
            <person name="Wu W.L."/>
            <person name="Chen Y.Y."/>
            <person name="Chang S.B."/>
            <person name="Sakamoto S."/>
            <person name="Ohme-Takagi M."/>
            <person name="Yagi M."/>
            <person name="Zeng S.J."/>
            <person name="Shen C.Y."/>
            <person name="Yeh C.M."/>
            <person name="Luo Y.B."/>
            <person name="Tsai W.C."/>
            <person name="Van de Peer Y."/>
            <person name="Liu Z.J."/>
        </authorList>
    </citation>
    <scope>NUCLEOTIDE SEQUENCE [LARGE SCALE GENOMIC DNA]</scope>
    <source>
        <strain evidence="6">cv. Shenzhen</strain>
        <tissue evidence="5">Stem</tissue>
    </source>
</reference>
<dbReference type="InterPro" id="IPR050568">
    <property type="entry name" value="Transcr_DNA_Rep_Reg"/>
</dbReference>
<keyword evidence="6" id="KW-1185">Reference proteome</keyword>
<dbReference type="PANTHER" id="PTHR10252">
    <property type="entry name" value="HISTONE-LIKE TRANSCRIPTION FACTOR CCAAT-RELATED"/>
    <property type="match status" value="1"/>
</dbReference>
<dbReference type="GO" id="GO:0046982">
    <property type="term" value="F:protein heterodimerization activity"/>
    <property type="evidence" value="ECO:0007669"/>
    <property type="project" value="InterPro"/>
</dbReference>
<sequence length="259" mass="28716">MSAANGGAEEPNAGAALLRTAGNSVRANEINYEKKNDDAVDERKQGKRIELASPAKRKRNYAHDPGCTMETKEEAMKKKKKADRCLDANGASSSSHPATALASTDAFCSFPLSRVWRLVRGACGHATAAEIRTTGEAVFLINKTAEMFLELFTEDAHAIAQRERKKSISYNHLLLGWLLVFQSMQNTCWSHFELPGDLCSHAPKYAYNLTKSAALMNVFIFSASTVNSVKRYEFLSDFVPEKVRAEDALKERSFAQERT</sequence>
<feature type="domain" description="Transcription factor CBF/NF-Y/archaeal histone" evidence="4">
    <location>
        <begin position="109"/>
        <end position="174"/>
    </location>
</feature>
<dbReference type="GO" id="GO:0006355">
    <property type="term" value="P:regulation of DNA-templated transcription"/>
    <property type="evidence" value="ECO:0007669"/>
    <property type="project" value="TreeGrafter"/>
</dbReference>